<organism evidence="6 7">
    <name type="scientific">Clarias magur</name>
    <name type="common">Asian catfish</name>
    <name type="synonym">Macropteronotus magur</name>
    <dbReference type="NCBI Taxonomy" id="1594786"/>
    <lineage>
        <taxon>Eukaryota</taxon>
        <taxon>Metazoa</taxon>
        <taxon>Chordata</taxon>
        <taxon>Craniata</taxon>
        <taxon>Vertebrata</taxon>
        <taxon>Euteleostomi</taxon>
        <taxon>Actinopterygii</taxon>
        <taxon>Neopterygii</taxon>
        <taxon>Teleostei</taxon>
        <taxon>Ostariophysi</taxon>
        <taxon>Siluriformes</taxon>
        <taxon>Clariidae</taxon>
        <taxon>Clarias</taxon>
    </lineage>
</organism>
<feature type="compositionally biased region" description="Polar residues" evidence="4">
    <location>
        <begin position="253"/>
        <end position="263"/>
    </location>
</feature>
<feature type="compositionally biased region" description="Low complexity" evidence="4">
    <location>
        <begin position="264"/>
        <end position="291"/>
    </location>
</feature>
<feature type="compositionally biased region" description="Polar residues" evidence="4">
    <location>
        <begin position="720"/>
        <end position="745"/>
    </location>
</feature>
<dbReference type="InterPro" id="IPR027882">
    <property type="entry name" value="SOGA1/2-like_CC"/>
</dbReference>
<evidence type="ECO:0000256" key="1">
    <source>
        <dbReference type="ARBA" id="ARBA00023054"/>
    </source>
</evidence>
<dbReference type="PANTHER" id="PTHR15705:SF1">
    <property type="entry name" value="RIKEN CDNA 9330159F19 GENE"/>
    <property type="match status" value="1"/>
</dbReference>
<evidence type="ECO:0000256" key="3">
    <source>
        <dbReference type="SAM" id="Coils"/>
    </source>
</evidence>
<dbReference type="Pfam" id="PF00378">
    <property type="entry name" value="ECH_1"/>
    <property type="match status" value="1"/>
</dbReference>
<feature type="region of interest" description="Disordered" evidence="4">
    <location>
        <begin position="246"/>
        <end position="327"/>
    </location>
</feature>
<evidence type="ECO:0000259" key="5">
    <source>
        <dbReference type="Pfam" id="PF14818"/>
    </source>
</evidence>
<dbReference type="InterPro" id="IPR018376">
    <property type="entry name" value="Enoyl-CoA_hyd/isom_CS"/>
</dbReference>
<proteinExistence type="inferred from homology"/>
<keyword evidence="7" id="KW-1185">Reference proteome</keyword>
<dbReference type="Proteomes" id="UP000727407">
    <property type="component" value="Unassembled WGS sequence"/>
</dbReference>
<comment type="similarity">
    <text evidence="2">Belongs to the enoyl-CoA hydratase/isomerase family.</text>
</comment>
<feature type="region of interest" description="Disordered" evidence="4">
    <location>
        <begin position="913"/>
        <end position="987"/>
    </location>
</feature>
<feature type="domain" description="SOGA 1/2-like coiled-coil" evidence="5">
    <location>
        <begin position="193"/>
        <end position="246"/>
    </location>
</feature>
<feature type="compositionally biased region" description="Polar residues" evidence="4">
    <location>
        <begin position="299"/>
        <end position="325"/>
    </location>
</feature>
<dbReference type="Pfam" id="PF14818">
    <property type="entry name" value="SOGA1-2-like_CC"/>
    <property type="match status" value="1"/>
</dbReference>
<protein>
    <submittedName>
        <fullName evidence="6">Protein SOGA3 isoform X1</fullName>
    </submittedName>
</protein>
<dbReference type="CDD" id="cd06558">
    <property type="entry name" value="crotonase-like"/>
    <property type="match status" value="1"/>
</dbReference>
<comment type="caution">
    <text evidence="6">The sequence shown here is derived from an EMBL/GenBank/DDBJ whole genome shotgun (WGS) entry which is preliminary data.</text>
</comment>
<evidence type="ECO:0000256" key="2">
    <source>
        <dbReference type="RuleBase" id="RU003707"/>
    </source>
</evidence>
<dbReference type="OrthoDB" id="8948289at2759"/>
<accession>A0A8J4UC85</accession>
<dbReference type="EMBL" id="QNUK01000040">
    <property type="protein sequence ID" value="KAF5905728.1"/>
    <property type="molecule type" value="Genomic_DNA"/>
</dbReference>
<reference evidence="6" key="1">
    <citation type="submission" date="2020-07" db="EMBL/GenBank/DDBJ databases">
        <title>Clarias magur genome sequencing, assembly and annotation.</title>
        <authorList>
            <person name="Kushwaha B."/>
            <person name="Kumar R."/>
            <person name="Das P."/>
            <person name="Joshi C.G."/>
            <person name="Kumar D."/>
            <person name="Nagpure N.S."/>
            <person name="Pandey M."/>
            <person name="Agarwal S."/>
            <person name="Srivastava S."/>
            <person name="Singh M."/>
            <person name="Sahoo L."/>
            <person name="Jayasankar P."/>
            <person name="Meher P.K."/>
            <person name="Koringa P.G."/>
            <person name="Iquebal M.A."/>
            <person name="Das S.P."/>
            <person name="Bit A."/>
            <person name="Patnaik S."/>
            <person name="Patel N."/>
            <person name="Shah T.M."/>
            <person name="Hinsu A."/>
            <person name="Jena J.K."/>
        </authorList>
    </citation>
    <scope>NUCLEOTIDE SEQUENCE</scope>
    <source>
        <strain evidence="6">CIFAMagur01</strain>
        <tissue evidence="6">Testis</tissue>
    </source>
</reference>
<evidence type="ECO:0000256" key="4">
    <source>
        <dbReference type="SAM" id="MobiDB-lite"/>
    </source>
</evidence>
<feature type="compositionally biased region" description="Basic and acidic residues" evidence="4">
    <location>
        <begin position="913"/>
        <end position="938"/>
    </location>
</feature>
<feature type="region of interest" description="Disordered" evidence="4">
    <location>
        <begin position="794"/>
        <end position="858"/>
    </location>
</feature>
<dbReference type="GO" id="GO:0003824">
    <property type="term" value="F:catalytic activity"/>
    <property type="evidence" value="ECO:0007669"/>
    <property type="project" value="InterPro"/>
</dbReference>
<feature type="compositionally biased region" description="Low complexity" evidence="4">
    <location>
        <begin position="967"/>
        <end position="987"/>
    </location>
</feature>
<dbReference type="Gene3D" id="3.90.226.10">
    <property type="entry name" value="2-enoyl-CoA Hydratase, Chain A, domain 1"/>
    <property type="match status" value="1"/>
</dbReference>
<sequence>MWDARANGAGYSGGDVCQAHGWECVPCSLQERDRKRSRSPLRGLGQLSARSGLGAAASPSADLQSQHSRLRKRFEELRRRHGQEKDAWMKEKETLLREVADVQGGENRRILLDLKTLLEEVQSEVKSEESKRTELQLQYTRDQGTWELERAELKCRIAQLEAKRTVNSESGDTVRREREEERRLLADTHTAAMDLRCRLEHSERDWVREKSELLERFDLERKEWESQLRDMQHKIEELYNEVKTHRQKGAFGPNSSAKTTGIRLSTHSGSTGSSTLTDSSEAHSSSYSEPLSQHRHGSTDSSHNSNEPNGQHFSIQSERSKQCSSGKYEHNKLEDINTAELEDILHGYLVNKPISSGQKDLLNPYRGYQNMDINCASDKRNTMALNAALKEIARVSEELCSYQDEVRKKSDVKRSQTDSMFFPGEAEMVKKDIMELGVTDFNLWCKDVRSLDKQKAERQAINWDDVKNNSTKTEGDTELPVKRRDVPPIPFRSTSWYITSPLATDIPSSPPEPLMRKTCRSPCFDRKCNSPSIVRKFEAMLQENEGKILTDSGIVPGPVPRDSKCNISCCQSRWSCDGSRFGSSKSSTYVPIQKCLSEVNIISAEAERSPNQIDADSKLNLKAELYLIDSAHKGVAADFVMPPDISSPSINTSVPRRNEMLERKTAEFNRILFQAGKGFQCNEDCNSTNVNHTFDRTTEDNRTNVPPDLTTQYSTSKYEQFASQLSPQLKNQTKDSSSGPSTLQQDVKAKRVTSGLLQHLAVKHEDAKSPCLFLHKEDKQPSIKKFDKTLRSIKSDLDSSPSQLKQTEKFSKVKSVTSDQHPSETKPKKPERTKQDKPNTRSRVLDENPWKPSTLAAYPRPLEARSNYGAIERILKSYENLGHSQQDEQFQSHPGREEDLTDLLNLLHLSKSNERSTHTSHHQATDHQDAHVSVKQSKESTVTFKKSFSRPACPARRRLPSRWANRSSSTSSTSSPSPSPTIQPSISSSQQTFTYSAFHTETVIIKSKMTLWSICRPLRQNTQCALGMFFKQKQTFCCKANDSQEDEIRKKLSMFPGGSIDLQKQESGIAVMTINNPARMNAFSGSMMIQLEERVSELETWTEGKGLIVQGAAGTFCSGSDLNAVRAISNPEDGMKMCMFMQKTLTRLLRLSLISVALVEGKALGGGAELTTACDFRGLVPGWGGAVRLVRIVGSQNALKLLAGVKKVDPDFGKHIGLVDGVLPGGAGNSLVDTEQWLSQFTKGSAPVIRAVKKVVLCGRELALDEALTTEGHVFGTVWGGPANLEALALKTKHK</sequence>
<dbReference type="InterPro" id="IPR001753">
    <property type="entry name" value="Enoyl-CoA_hydra/iso"/>
</dbReference>
<dbReference type="InterPro" id="IPR029045">
    <property type="entry name" value="ClpP/crotonase-like_dom_sf"/>
</dbReference>
<feature type="region of interest" description="Disordered" evidence="4">
    <location>
        <begin position="720"/>
        <end position="746"/>
    </location>
</feature>
<dbReference type="SUPFAM" id="SSF52096">
    <property type="entry name" value="ClpP/crotonase"/>
    <property type="match status" value="1"/>
</dbReference>
<evidence type="ECO:0000313" key="6">
    <source>
        <dbReference type="EMBL" id="KAF5905728.1"/>
    </source>
</evidence>
<feature type="compositionally biased region" description="Low complexity" evidence="4">
    <location>
        <begin position="41"/>
        <end position="61"/>
    </location>
</feature>
<gene>
    <name evidence="6" type="ORF">DAT39_004541</name>
</gene>
<name>A0A8J4UC85_CLAMG</name>
<dbReference type="PANTHER" id="PTHR15705">
    <property type="entry name" value="MCG7194, ISOFORM CRA_A"/>
    <property type="match status" value="1"/>
</dbReference>
<feature type="region of interest" description="Disordered" evidence="4">
    <location>
        <begin position="35"/>
        <end position="68"/>
    </location>
</feature>
<evidence type="ECO:0000313" key="7">
    <source>
        <dbReference type="Proteomes" id="UP000727407"/>
    </source>
</evidence>
<feature type="coiled-coil region" evidence="3">
    <location>
        <begin position="111"/>
        <end position="163"/>
    </location>
</feature>
<keyword evidence="1 3" id="KW-0175">Coiled coil</keyword>
<dbReference type="PROSITE" id="PS00166">
    <property type="entry name" value="ENOYL_COA_HYDRATASE"/>
    <property type="match status" value="1"/>
</dbReference>
<feature type="compositionally biased region" description="Basic and acidic residues" evidence="4">
    <location>
        <begin position="821"/>
        <end position="849"/>
    </location>
</feature>